<comment type="caution">
    <text evidence="2">The sequence shown here is derived from an EMBL/GenBank/DDBJ whole genome shotgun (WGS) entry which is preliminary data.</text>
</comment>
<keyword evidence="3" id="KW-1185">Reference proteome</keyword>
<evidence type="ECO:0000313" key="3">
    <source>
        <dbReference type="Proteomes" id="UP001385499"/>
    </source>
</evidence>
<keyword evidence="1" id="KW-0472">Membrane</keyword>
<reference evidence="2 3" key="1">
    <citation type="submission" date="2024-02" db="EMBL/GenBank/DDBJ databases">
        <title>Roseibium algae sp. nov., isolated from marine alga (Grateloupia sp.), showing potential in myo-inositol conversion.</title>
        <authorList>
            <person name="Wang Y."/>
        </authorList>
    </citation>
    <scope>NUCLEOTIDE SEQUENCE [LARGE SCALE GENOMIC DNA]</scope>
    <source>
        <strain evidence="2 3">H3510</strain>
    </source>
</reference>
<evidence type="ECO:0000313" key="2">
    <source>
        <dbReference type="EMBL" id="MEJ8474633.1"/>
    </source>
</evidence>
<feature type="transmembrane region" description="Helical" evidence="1">
    <location>
        <begin position="12"/>
        <end position="32"/>
    </location>
</feature>
<evidence type="ECO:0000256" key="1">
    <source>
        <dbReference type="SAM" id="Phobius"/>
    </source>
</evidence>
<dbReference type="EMBL" id="JBAKIA010000006">
    <property type="protein sequence ID" value="MEJ8474633.1"/>
    <property type="molecule type" value="Genomic_DNA"/>
</dbReference>
<gene>
    <name evidence="2" type="ORF">V6575_11100</name>
</gene>
<proteinExistence type="predicted"/>
<keyword evidence="1" id="KW-1133">Transmembrane helix</keyword>
<protein>
    <submittedName>
        <fullName evidence="2">DUF3329 domain-containing protein</fullName>
    </submittedName>
</protein>
<organism evidence="2 3">
    <name type="scientific">Roseibium algae</name>
    <dbReference type="NCBI Taxonomy" id="3123038"/>
    <lineage>
        <taxon>Bacteria</taxon>
        <taxon>Pseudomonadati</taxon>
        <taxon>Pseudomonadota</taxon>
        <taxon>Alphaproteobacteria</taxon>
        <taxon>Hyphomicrobiales</taxon>
        <taxon>Stappiaceae</taxon>
        <taxon>Roseibium</taxon>
    </lineage>
</organism>
<name>A0ABU8TKD8_9HYPH</name>
<feature type="transmembrane region" description="Helical" evidence="1">
    <location>
        <begin position="38"/>
        <end position="57"/>
    </location>
</feature>
<accession>A0ABU8TKD8</accession>
<dbReference type="RefSeq" id="WP_340274395.1">
    <property type="nucleotide sequence ID" value="NZ_JBAKIA010000006.1"/>
</dbReference>
<sequence length="77" mass="8849">MISDSDHPFFRPLWRRIAIVVFCACWAAFEFYNGNETWGWITLAIAAYAVWTFLIDFKQPKDASASETPAPESEDKT</sequence>
<keyword evidence="1" id="KW-0812">Transmembrane</keyword>
<dbReference type="Proteomes" id="UP001385499">
    <property type="component" value="Unassembled WGS sequence"/>
</dbReference>